<evidence type="ECO:0000256" key="2">
    <source>
        <dbReference type="ARBA" id="ARBA00005241"/>
    </source>
</evidence>
<comment type="similarity">
    <text evidence="2">Belongs to the major facilitator superfamily. MFSD6 family.</text>
</comment>
<dbReference type="PANTHER" id="PTHR16172">
    <property type="entry name" value="MAJOR FACILITATOR SUPERFAMILY DOMAIN-CONTAINING PROTEIN 6-LIKE"/>
    <property type="match status" value="1"/>
</dbReference>
<comment type="subcellular location">
    <subcellularLocation>
        <location evidence="1">Membrane</location>
        <topology evidence="1">Multi-pass membrane protein</topology>
    </subcellularLocation>
</comment>
<proteinExistence type="inferred from homology"/>
<feature type="transmembrane region" description="Helical" evidence="6">
    <location>
        <begin position="319"/>
        <end position="343"/>
    </location>
</feature>
<keyword evidence="3 6" id="KW-0812">Transmembrane</keyword>
<keyword evidence="5 6" id="KW-0472">Membrane</keyword>
<evidence type="ECO:0000256" key="6">
    <source>
        <dbReference type="SAM" id="Phobius"/>
    </source>
</evidence>
<evidence type="ECO:0000259" key="7">
    <source>
        <dbReference type="PROSITE" id="PS50850"/>
    </source>
</evidence>
<evidence type="ECO:0000313" key="9">
    <source>
        <dbReference type="Proteomes" id="UP001445076"/>
    </source>
</evidence>
<dbReference type="PROSITE" id="PS50850">
    <property type="entry name" value="MFS"/>
    <property type="match status" value="1"/>
</dbReference>
<protein>
    <recommendedName>
        <fullName evidence="7">Major facilitator superfamily (MFS) profile domain-containing protein</fullName>
    </recommendedName>
</protein>
<feature type="transmembrane region" description="Helical" evidence="6">
    <location>
        <begin position="54"/>
        <end position="74"/>
    </location>
</feature>
<dbReference type="SUPFAM" id="SSF103473">
    <property type="entry name" value="MFS general substrate transporter"/>
    <property type="match status" value="1"/>
</dbReference>
<dbReference type="GO" id="GO:0022857">
    <property type="term" value="F:transmembrane transporter activity"/>
    <property type="evidence" value="ECO:0007669"/>
    <property type="project" value="InterPro"/>
</dbReference>
<keyword evidence="9" id="KW-1185">Reference proteome</keyword>
<dbReference type="GO" id="GO:0016020">
    <property type="term" value="C:membrane"/>
    <property type="evidence" value="ECO:0007669"/>
    <property type="project" value="UniProtKB-SubCell"/>
</dbReference>
<dbReference type="PANTHER" id="PTHR16172:SF35">
    <property type="entry name" value="MAJOR FACILITATOR SUPERFAMILY (MFS) PROFILE DOMAIN-CONTAINING PROTEIN"/>
    <property type="match status" value="1"/>
</dbReference>
<feature type="transmembrane region" description="Helical" evidence="6">
    <location>
        <begin position="222"/>
        <end position="241"/>
    </location>
</feature>
<evidence type="ECO:0000256" key="1">
    <source>
        <dbReference type="ARBA" id="ARBA00004141"/>
    </source>
</evidence>
<name>A0AAW0WCJ4_CHEQU</name>
<sequence length="536" mass="58395">MIATATAVLHDFLSDLVDLKLLIIKSIYFTLLAGVVMLWPQLTLHQQQLGLTTYQTGICSSAMSLLTMLVPILAGFTGDKLGNYKVLMSIATAGAGLGAFLFTVVPSANTTTVYYLANGTTNNSLVNGMINGRDLTNGITNGSNLTYETTNLINGKINGSDLLNGRVTTVKVDPEKLTVTFWSYLVVRLLFGMFQSVGYTLYEGAVMAHVQERGINYGYQRAWGTMAVIVGSLLGGYLVDITSGFKMIFWMSAGLHVVSAGLMLLLTMNFKLPTQSLTREIFRYLLNVEVILLFSAMLAAGVLIGYLETFMYRYLVNLGASSMLVSLTVTVGAPFELLLTLLTSHLVRHIGHAPLIMFGLSAYAVRLVGLSMLVDPWWVLPLEALESVANGLLFTAAIMYCTLLFPMDIIASSRGIFAVVYFGVGKLLGTLIGSEVREVLGDRATFRVLAGIALAFALTYCLAFYTFRRRMSGILDLRTSPPTPASHHNVSQDIKAAQGTTQIAHDTFFKTLQPTVVTHPTTKHGISNYICRVDDE</sequence>
<evidence type="ECO:0000256" key="3">
    <source>
        <dbReference type="ARBA" id="ARBA00022692"/>
    </source>
</evidence>
<comment type="caution">
    <text evidence="8">The sequence shown here is derived from an EMBL/GenBank/DDBJ whole genome shotgun (WGS) entry which is preliminary data.</text>
</comment>
<feature type="transmembrane region" description="Helical" evidence="6">
    <location>
        <begin position="446"/>
        <end position="467"/>
    </location>
</feature>
<feature type="transmembrane region" description="Helical" evidence="6">
    <location>
        <begin position="284"/>
        <end position="307"/>
    </location>
</feature>
<feature type="transmembrane region" description="Helical" evidence="6">
    <location>
        <begin position="86"/>
        <end position="105"/>
    </location>
</feature>
<feature type="domain" description="Major facilitator superfamily (MFS) profile" evidence="7">
    <location>
        <begin position="18"/>
        <end position="468"/>
    </location>
</feature>
<feature type="transmembrane region" description="Helical" evidence="6">
    <location>
        <begin position="355"/>
        <end position="379"/>
    </location>
</feature>
<dbReference type="InterPro" id="IPR051717">
    <property type="entry name" value="MFS_MFSD6"/>
</dbReference>
<dbReference type="AlphaFoldDB" id="A0AAW0WCJ4"/>
<evidence type="ECO:0000256" key="5">
    <source>
        <dbReference type="ARBA" id="ARBA00023136"/>
    </source>
</evidence>
<dbReference type="InterPro" id="IPR024989">
    <property type="entry name" value="MFS_assoc_dom"/>
</dbReference>
<organism evidence="8 9">
    <name type="scientific">Cherax quadricarinatus</name>
    <name type="common">Australian red claw crayfish</name>
    <dbReference type="NCBI Taxonomy" id="27406"/>
    <lineage>
        <taxon>Eukaryota</taxon>
        <taxon>Metazoa</taxon>
        <taxon>Ecdysozoa</taxon>
        <taxon>Arthropoda</taxon>
        <taxon>Crustacea</taxon>
        <taxon>Multicrustacea</taxon>
        <taxon>Malacostraca</taxon>
        <taxon>Eumalacostraca</taxon>
        <taxon>Eucarida</taxon>
        <taxon>Decapoda</taxon>
        <taxon>Pleocyemata</taxon>
        <taxon>Astacidea</taxon>
        <taxon>Parastacoidea</taxon>
        <taxon>Parastacidae</taxon>
        <taxon>Cherax</taxon>
    </lineage>
</organism>
<reference evidence="8 9" key="1">
    <citation type="journal article" date="2024" name="BMC Genomics">
        <title>Genome assembly of redclaw crayfish (Cherax quadricarinatus) provides insights into its immune adaptation and hypoxia tolerance.</title>
        <authorList>
            <person name="Liu Z."/>
            <person name="Zheng J."/>
            <person name="Li H."/>
            <person name="Fang K."/>
            <person name="Wang S."/>
            <person name="He J."/>
            <person name="Zhou D."/>
            <person name="Weng S."/>
            <person name="Chi M."/>
            <person name="Gu Z."/>
            <person name="He J."/>
            <person name="Li F."/>
            <person name="Wang M."/>
        </authorList>
    </citation>
    <scope>NUCLEOTIDE SEQUENCE [LARGE SCALE GENOMIC DNA]</scope>
    <source>
        <strain evidence="8">ZL_2023a</strain>
    </source>
</reference>
<evidence type="ECO:0000313" key="8">
    <source>
        <dbReference type="EMBL" id="KAK8729707.1"/>
    </source>
</evidence>
<accession>A0AAW0WCJ4</accession>
<feature type="transmembrane region" description="Helical" evidence="6">
    <location>
        <begin position="416"/>
        <end position="434"/>
    </location>
</feature>
<dbReference type="EMBL" id="JARKIK010000066">
    <property type="protein sequence ID" value="KAK8729707.1"/>
    <property type="molecule type" value="Genomic_DNA"/>
</dbReference>
<dbReference type="InterPro" id="IPR036259">
    <property type="entry name" value="MFS_trans_sf"/>
</dbReference>
<keyword evidence="4 6" id="KW-1133">Transmembrane helix</keyword>
<gene>
    <name evidence="8" type="ORF">OTU49_008282</name>
</gene>
<dbReference type="Proteomes" id="UP001445076">
    <property type="component" value="Unassembled WGS sequence"/>
</dbReference>
<dbReference type="Pfam" id="PF12832">
    <property type="entry name" value="MFS_1_like"/>
    <property type="match status" value="1"/>
</dbReference>
<feature type="transmembrane region" description="Helical" evidence="6">
    <location>
        <begin position="391"/>
        <end position="409"/>
    </location>
</feature>
<feature type="transmembrane region" description="Helical" evidence="6">
    <location>
        <begin position="21"/>
        <end position="42"/>
    </location>
</feature>
<feature type="transmembrane region" description="Helical" evidence="6">
    <location>
        <begin position="181"/>
        <end position="202"/>
    </location>
</feature>
<dbReference type="Gene3D" id="1.20.1250.20">
    <property type="entry name" value="MFS general substrate transporter like domains"/>
    <property type="match status" value="3"/>
</dbReference>
<dbReference type="InterPro" id="IPR020846">
    <property type="entry name" value="MFS_dom"/>
</dbReference>
<feature type="transmembrane region" description="Helical" evidence="6">
    <location>
        <begin position="247"/>
        <end position="272"/>
    </location>
</feature>
<evidence type="ECO:0000256" key="4">
    <source>
        <dbReference type="ARBA" id="ARBA00022989"/>
    </source>
</evidence>